<evidence type="ECO:0000256" key="2">
    <source>
        <dbReference type="SAM" id="SignalP"/>
    </source>
</evidence>
<gene>
    <name evidence="4" type="ORF">J2851_007116</name>
</gene>
<dbReference type="Gene3D" id="3.40.190.10">
    <property type="entry name" value="Periplasmic binding protein-like II"/>
    <property type="match status" value="2"/>
</dbReference>
<dbReference type="PANTHER" id="PTHR35936:SF19">
    <property type="entry name" value="AMINO-ACID-BINDING PROTEIN YXEM-RELATED"/>
    <property type="match status" value="1"/>
</dbReference>
<accession>A0ABS4SXL9</accession>
<dbReference type="RefSeq" id="WP_209774014.1">
    <property type="nucleotide sequence ID" value="NZ_JAGINP010000052.1"/>
</dbReference>
<protein>
    <recommendedName>
        <fullName evidence="3">Solute-binding protein family 3/N-terminal domain-containing protein</fullName>
    </recommendedName>
</protein>
<keyword evidence="5" id="KW-1185">Reference proteome</keyword>
<dbReference type="Pfam" id="PF00497">
    <property type="entry name" value="SBP_bac_3"/>
    <property type="match status" value="1"/>
</dbReference>
<organism evidence="4 5">
    <name type="scientific">Azospirillum rugosum</name>
    <dbReference type="NCBI Taxonomy" id="416170"/>
    <lineage>
        <taxon>Bacteria</taxon>
        <taxon>Pseudomonadati</taxon>
        <taxon>Pseudomonadota</taxon>
        <taxon>Alphaproteobacteria</taxon>
        <taxon>Rhodospirillales</taxon>
        <taxon>Azospirillaceae</taxon>
        <taxon>Azospirillum</taxon>
    </lineage>
</organism>
<feature type="signal peptide" evidence="2">
    <location>
        <begin position="1"/>
        <end position="23"/>
    </location>
</feature>
<sequence>MVQRALTVLWCLAWLTALPLAMARAEPPAPAPAEPRTLRVVVSDNAPPFSRREADGTLVGFNVDFGNALCRVLQVTCSMETAPFNQLIDEVAAGHYDLGIGNVLRTPEREKRLLFSTPYWRSSSSLLGQRGFPELTLADAARGRRIAVVRGSQQYDVLARMSGPGTTLLVVPTLEDLWVALLDGRAELVLAPTLKAVHFLLSDAGQRFETIGTPMTDNGLGGPVHMVLPLSHPDLKAAVDRAIAAVRSDGTYQSINRQYFPFDIY</sequence>
<proteinExistence type="predicted"/>
<dbReference type="EMBL" id="JAGINP010000052">
    <property type="protein sequence ID" value="MBP2297294.1"/>
    <property type="molecule type" value="Genomic_DNA"/>
</dbReference>
<dbReference type="Proteomes" id="UP000781958">
    <property type="component" value="Unassembled WGS sequence"/>
</dbReference>
<dbReference type="SMART" id="SM00062">
    <property type="entry name" value="PBPb"/>
    <property type="match status" value="1"/>
</dbReference>
<evidence type="ECO:0000259" key="3">
    <source>
        <dbReference type="SMART" id="SM00062"/>
    </source>
</evidence>
<feature type="domain" description="Solute-binding protein family 3/N-terminal" evidence="3">
    <location>
        <begin position="37"/>
        <end position="263"/>
    </location>
</feature>
<dbReference type="PANTHER" id="PTHR35936">
    <property type="entry name" value="MEMBRANE-BOUND LYTIC MUREIN TRANSGLYCOSYLASE F"/>
    <property type="match status" value="1"/>
</dbReference>
<comment type="caution">
    <text evidence="4">The sequence shown here is derived from an EMBL/GenBank/DDBJ whole genome shotgun (WGS) entry which is preliminary data.</text>
</comment>
<feature type="chain" id="PRO_5045363848" description="Solute-binding protein family 3/N-terminal domain-containing protein" evidence="2">
    <location>
        <begin position="24"/>
        <end position="265"/>
    </location>
</feature>
<evidence type="ECO:0000256" key="1">
    <source>
        <dbReference type="ARBA" id="ARBA00022729"/>
    </source>
</evidence>
<dbReference type="SUPFAM" id="SSF53850">
    <property type="entry name" value="Periplasmic binding protein-like II"/>
    <property type="match status" value="1"/>
</dbReference>
<keyword evidence="1 2" id="KW-0732">Signal</keyword>
<reference evidence="4 5" key="1">
    <citation type="submission" date="2021-03" db="EMBL/GenBank/DDBJ databases">
        <title>Genomic Encyclopedia of Type Strains, Phase III (KMG-III): the genomes of soil and plant-associated and newly described type strains.</title>
        <authorList>
            <person name="Whitman W."/>
        </authorList>
    </citation>
    <scope>NUCLEOTIDE SEQUENCE [LARGE SCALE GENOMIC DNA]</scope>
    <source>
        <strain evidence="4 5">IMMIB AFH-6</strain>
    </source>
</reference>
<dbReference type="InterPro" id="IPR001638">
    <property type="entry name" value="Solute-binding_3/MltF_N"/>
</dbReference>
<name>A0ABS4SXL9_9PROT</name>
<evidence type="ECO:0000313" key="4">
    <source>
        <dbReference type="EMBL" id="MBP2297294.1"/>
    </source>
</evidence>
<evidence type="ECO:0000313" key="5">
    <source>
        <dbReference type="Proteomes" id="UP000781958"/>
    </source>
</evidence>